<evidence type="ECO:0000313" key="2">
    <source>
        <dbReference type="Proteomes" id="UP000053105"/>
    </source>
</evidence>
<dbReference type="AlphaFoldDB" id="A0A0N0BCF7"/>
<dbReference type="Proteomes" id="UP000053105">
    <property type="component" value="Unassembled WGS sequence"/>
</dbReference>
<keyword evidence="2" id="KW-1185">Reference proteome</keyword>
<sequence length="113" mass="13312">MEELHIINKFTNTNIWSMKKNRFNGFQSPTKIQFLETNDGRAVTQAHDIANPLAKKFRESLNNENTLLTSIYIMIRFTMIATHYQTYKSLLIFNTQGNKLYLYINKSLRSCTR</sequence>
<evidence type="ECO:0000313" key="1">
    <source>
        <dbReference type="EMBL" id="KOX68954.1"/>
    </source>
</evidence>
<protein>
    <submittedName>
        <fullName evidence="1">Uncharacterized protein</fullName>
    </submittedName>
</protein>
<dbReference type="EMBL" id="KQ435909">
    <property type="protein sequence ID" value="KOX68954.1"/>
    <property type="molecule type" value="Genomic_DNA"/>
</dbReference>
<gene>
    <name evidence="1" type="ORF">WN51_07127</name>
</gene>
<accession>A0A0N0BCF7</accession>
<organism evidence="1 2">
    <name type="scientific">Melipona quadrifasciata</name>
    <dbReference type="NCBI Taxonomy" id="166423"/>
    <lineage>
        <taxon>Eukaryota</taxon>
        <taxon>Metazoa</taxon>
        <taxon>Ecdysozoa</taxon>
        <taxon>Arthropoda</taxon>
        <taxon>Hexapoda</taxon>
        <taxon>Insecta</taxon>
        <taxon>Pterygota</taxon>
        <taxon>Neoptera</taxon>
        <taxon>Endopterygota</taxon>
        <taxon>Hymenoptera</taxon>
        <taxon>Apocrita</taxon>
        <taxon>Aculeata</taxon>
        <taxon>Apoidea</taxon>
        <taxon>Anthophila</taxon>
        <taxon>Apidae</taxon>
        <taxon>Melipona</taxon>
    </lineage>
</organism>
<reference evidence="1 2" key="1">
    <citation type="submission" date="2015-07" db="EMBL/GenBank/DDBJ databases">
        <title>The genome of Melipona quadrifasciata.</title>
        <authorList>
            <person name="Pan H."/>
            <person name="Kapheim K."/>
        </authorList>
    </citation>
    <scope>NUCLEOTIDE SEQUENCE [LARGE SCALE GENOMIC DNA]</scope>
    <source>
        <strain evidence="1">0111107301</strain>
        <tissue evidence="1">Whole body</tissue>
    </source>
</reference>
<proteinExistence type="predicted"/>
<name>A0A0N0BCF7_9HYME</name>